<evidence type="ECO:0000313" key="2">
    <source>
        <dbReference type="Proteomes" id="UP000747013"/>
    </source>
</evidence>
<dbReference type="EMBL" id="DYWC01000103">
    <property type="protein sequence ID" value="HJF86704.1"/>
    <property type="molecule type" value="Genomic_DNA"/>
</dbReference>
<evidence type="ECO:0000313" key="1">
    <source>
        <dbReference type="EMBL" id="HJF86704.1"/>
    </source>
</evidence>
<protein>
    <recommendedName>
        <fullName evidence="3">Extracellular protein</fullName>
    </recommendedName>
</protein>
<accession>A0A921HQT8</accession>
<organism evidence="1 2">
    <name type="scientific">Companilactobacillus farciminis</name>
    <dbReference type="NCBI Taxonomy" id="1612"/>
    <lineage>
        <taxon>Bacteria</taxon>
        <taxon>Bacillati</taxon>
        <taxon>Bacillota</taxon>
        <taxon>Bacilli</taxon>
        <taxon>Lactobacillales</taxon>
        <taxon>Lactobacillaceae</taxon>
        <taxon>Companilactobacillus</taxon>
    </lineage>
</organism>
<sequence length="755" mass="81896">MSGKKRLLFLAFLAIFFNLIIILDNSTTSLATSQTDALNESMEGLNDAPNNLGLDSTQFTPGDLSGYMNGNIVAKNYAIMETAMGRPTAASYDPFRAIRVNTYRNQAGAIWSNVEGGNYVDITKQQTLSLWMYFGPKTHKNSSDGFGDGMAFVLQNSDDGIKAFAHKGIQIGKGESMGVWGIDNDTSVTDPLQIANTAIQKSWALEFDTNSNSSKSSYDDFDYNISGQHIAYGYPGSSNTYIRNTSGLIFKENYFSMLHQGINYIELHDGKWHHLTLTWHPNDFTITYKFNDKNLDGSKGANPLIATTSAVQATEFGGHDALNKIGGKLRWGFVSSNGDAYEANLIAFESIPSEIEGEVSSNIVDQTQNKTIKDDSTDNTVNSGDDLAFNYNLSYKSGSEDWTENVAKIDLPSNVTFSNGIIGYVTYNNATDDKSEPIYASEITTKENSTTQVVTHTLGQGLNDTNKNATITLYGVANTVYANTLVASAHANFSSPNLIQDTDTPEFVIQKSKPINLSLDQSNISVGVGKNANITGVVSYADQTTVNNSDVTVYATLNDDSLDKFTLADSTNVANTTSGKLNFDIPYNKLTQPTNTLKVHVMDKKGNVSTTSTVVITKTGGLALSVDDYSFGSINQATPSMLIPRKGTWNILVEDSRKDGTTSPWKLSASNEGLSNGDTSFKGNVIFKSSSGVITNLFNNDNVPIATGYKQGSGREVTNVGQNWNDSEGIMLKTTGQNTIGNYSGKMDWVLSDTI</sequence>
<reference evidence="1" key="1">
    <citation type="journal article" date="2021" name="PeerJ">
        <title>Extensive microbial diversity within the chicken gut microbiome revealed by metagenomics and culture.</title>
        <authorList>
            <person name="Gilroy R."/>
            <person name="Ravi A."/>
            <person name="Getino M."/>
            <person name="Pursley I."/>
            <person name="Horton D.L."/>
            <person name="Alikhan N.F."/>
            <person name="Baker D."/>
            <person name="Gharbi K."/>
            <person name="Hall N."/>
            <person name="Watson M."/>
            <person name="Adriaenssens E.M."/>
            <person name="Foster-Nyarko E."/>
            <person name="Jarju S."/>
            <person name="Secka A."/>
            <person name="Antonio M."/>
            <person name="Oren A."/>
            <person name="Chaudhuri R.R."/>
            <person name="La Ragione R."/>
            <person name="Hildebrand F."/>
            <person name="Pallen M.J."/>
        </authorList>
    </citation>
    <scope>NUCLEOTIDE SEQUENCE</scope>
    <source>
        <strain evidence="1">7886</strain>
    </source>
</reference>
<evidence type="ECO:0008006" key="3">
    <source>
        <dbReference type="Google" id="ProtNLM"/>
    </source>
</evidence>
<dbReference type="Proteomes" id="UP000747013">
    <property type="component" value="Unassembled WGS sequence"/>
</dbReference>
<comment type="caution">
    <text evidence="1">The sequence shown here is derived from an EMBL/GenBank/DDBJ whole genome shotgun (WGS) entry which is preliminary data.</text>
</comment>
<name>A0A921HQT8_9LACO</name>
<reference evidence="1" key="2">
    <citation type="submission" date="2021-09" db="EMBL/GenBank/DDBJ databases">
        <authorList>
            <person name="Gilroy R."/>
        </authorList>
    </citation>
    <scope>NUCLEOTIDE SEQUENCE</scope>
    <source>
        <strain evidence="1">7886</strain>
    </source>
</reference>
<dbReference type="Gene3D" id="2.60.120.200">
    <property type="match status" value="1"/>
</dbReference>
<gene>
    <name evidence="1" type="ORF">K8V88_04620</name>
</gene>
<proteinExistence type="predicted"/>
<dbReference type="InterPro" id="IPR013320">
    <property type="entry name" value="ConA-like_dom_sf"/>
</dbReference>
<dbReference type="AlphaFoldDB" id="A0A921HQT8"/>
<dbReference type="SUPFAM" id="SSF49899">
    <property type="entry name" value="Concanavalin A-like lectins/glucanases"/>
    <property type="match status" value="1"/>
</dbReference>